<dbReference type="InParanoid" id="A0A3N4M0L6"/>
<organism evidence="2 3">
    <name type="scientific">Terfezia boudieri ATCC MYA-4762</name>
    <dbReference type="NCBI Taxonomy" id="1051890"/>
    <lineage>
        <taxon>Eukaryota</taxon>
        <taxon>Fungi</taxon>
        <taxon>Dikarya</taxon>
        <taxon>Ascomycota</taxon>
        <taxon>Pezizomycotina</taxon>
        <taxon>Pezizomycetes</taxon>
        <taxon>Pezizales</taxon>
        <taxon>Pezizaceae</taxon>
        <taxon>Terfezia</taxon>
    </lineage>
</organism>
<keyword evidence="1" id="KW-0812">Transmembrane</keyword>
<evidence type="ECO:0000313" key="2">
    <source>
        <dbReference type="EMBL" id="RPB27458.1"/>
    </source>
</evidence>
<name>A0A3N4M0L6_9PEZI</name>
<dbReference type="AlphaFoldDB" id="A0A3N4M0L6"/>
<accession>A0A3N4M0L6</accession>
<protein>
    <submittedName>
        <fullName evidence="2">Uncharacterized protein</fullName>
    </submittedName>
</protein>
<proteinExistence type="predicted"/>
<keyword evidence="1" id="KW-1133">Transmembrane helix</keyword>
<keyword evidence="1" id="KW-0472">Membrane</keyword>
<keyword evidence="3" id="KW-1185">Reference proteome</keyword>
<dbReference type="Proteomes" id="UP000267821">
    <property type="component" value="Unassembled WGS sequence"/>
</dbReference>
<reference evidence="2 3" key="1">
    <citation type="journal article" date="2018" name="Nat. Ecol. Evol.">
        <title>Pezizomycetes genomes reveal the molecular basis of ectomycorrhizal truffle lifestyle.</title>
        <authorList>
            <person name="Murat C."/>
            <person name="Payen T."/>
            <person name="Noel B."/>
            <person name="Kuo A."/>
            <person name="Morin E."/>
            <person name="Chen J."/>
            <person name="Kohler A."/>
            <person name="Krizsan K."/>
            <person name="Balestrini R."/>
            <person name="Da Silva C."/>
            <person name="Montanini B."/>
            <person name="Hainaut M."/>
            <person name="Levati E."/>
            <person name="Barry K.W."/>
            <person name="Belfiori B."/>
            <person name="Cichocki N."/>
            <person name="Clum A."/>
            <person name="Dockter R.B."/>
            <person name="Fauchery L."/>
            <person name="Guy J."/>
            <person name="Iotti M."/>
            <person name="Le Tacon F."/>
            <person name="Lindquist E.A."/>
            <person name="Lipzen A."/>
            <person name="Malagnac F."/>
            <person name="Mello A."/>
            <person name="Molinier V."/>
            <person name="Miyauchi S."/>
            <person name="Poulain J."/>
            <person name="Riccioni C."/>
            <person name="Rubini A."/>
            <person name="Sitrit Y."/>
            <person name="Splivallo R."/>
            <person name="Traeger S."/>
            <person name="Wang M."/>
            <person name="Zifcakova L."/>
            <person name="Wipf D."/>
            <person name="Zambonelli A."/>
            <person name="Paolocci F."/>
            <person name="Nowrousian M."/>
            <person name="Ottonello S."/>
            <person name="Baldrian P."/>
            <person name="Spatafora J.W."/>
            <person name="Henrissat B."/>
            <person name="Nagy L.G."/>
            <person name="Aury J.M."/>
            <person name="Wincker P."/>
            <person name="Grigoriev I.V."/>
            <person name="Bonfante P."/>
            <person name="Martin F.M."/>
        </authorList>
    </citation>
    <scope>NUCLEOTIDE SEQUENCE [LARGE SCALE GENOMIC DNA]</scope>
    <source>
        <strain evidence="2 3">ATCC MYA-4762</strain>
    </source>
</reference>
<feature type="transmembrane region" description="Helical" evidence="1">
    <location>
        <begin position="16"/>
        <end position="42"/>
    </location>
</feature>
<evidence type="ECO:0000313" key="3">
    <source>
        <dbReference type="Proteomes" id="UP000267821"/>
    </source>
</evidence>
<gene>
    <name evidence="2" type="ORF">L211DRAFT_547844</name>
</gene>
<evidence type="ECO:0000256" key="1">
    <source>
        <dbReference type="SAM" id="Phobius"/>
    </source>
</evidence>
<sequence>MRLDLQDFLVPPYLQYFYVLSMIQTLSCKFIFSIVVFLLWIIMTEYLMELSAVWRYTHKSISHSLRLHRRIEFKTKQNKTHTYTLTAITGSGSSAFIS</sequence>
<dbReference type="EMBL" id="ML121531">
    <property type="protein sequence ID" value="RPB27458.1"/>
    <property type="molecule type" value="Genomic_DNA"/>
</dbReference>